<dbReference type="InParanoid" id="A0A7M7MEU1"/>
<name>A0A7M7MEU1_VARDE</name>
<dbReference type="GeneID" id="111254573"/>
<evidence type="ECO:0000313" key="2">
    <source>
        <dbReference type="Proteomes" id="UP000594260"/>
    </source>
</evidence>
<evidence type="ECO:0000313" key="1">
    <source>
        <dbReference type="EnsemblMetazoa" id="XP_022671279"/>
    </source>
</evidence>
<accession>A0A7M7MEU1</accession>
<dbReference type="Proteomes" id="UP000594260">
    <property type="component" value="Unplaced"/>
</dbReference>
<dbReference type="AlphaFoldDB" id="A0A7M7MEU1"/>
<protein>
    <submittedName>
        <fullName evidence="1">Uncharacterized protein</fullName>
    </submittedName>
</protein>
<organism evidence="1 2">
    <name type="scientific">Varroa destructor</name>
    <name type="common">Honeybee mite</name>
    <dbReference type="NCBI Taxonomy" id="109461"/>
    <lineage>
        <taxon>Eukaryota</taxon>
        <taxon>Metazoa</taxon>
        <taxon>Ecdysozoa</taxon>
        <taxon>Arthropoda</taxon>
        <taxon>Chelicerata</taxon>
        <taxon>Arachnida</taxon>
        <taxon>Acari</taxon>
        <taxon>Parasitiformes</taxon>
        <taxon>Mesostigmata</taxon>
        <taxon>Gamasina</taxon>
        <taxon>Dermanyssoidea</taxon>
        <taxon>Varroidae</taxon>
        <taxon>Varroa</taxon>
    </lineage>
</organism>
<reference evidence="1" key="1">
    <citation type="submission" date="2021-01" db="UniProtKB">
        <authorList>
            <consortium name="EnsemblMetazoa"/>
        </authorList>
    </citation>
    <scope>IDENTIFICATION</scope>
</reference>
<dbReference type="RefSeq" id="XP_022671279.1">
    <property type="nucleotide sequence ID" value="XM_022815544.1"/>
</dbReference>
<dbReference type="EnsemblMetazoa" id="XM_022815544">
    <property type="protein sequence ID" value="XP_022671279"/>
    <property type="gene ID" value="LOC111254573"/>
</dbReference>
<proteinExistence type="predicted"/>
<sequence length="964" mass="109229">MASSFKSLEFKGRSTNQRNNLMATEQRIDRISVGIDRNKKKFSNQCCHAKIYSTLITAQTADDRRCFRCFEVRLAASSESPVEPLRRDLEAFIQTMSLTDNSEPGEYKERLHTLLDQLNDHGNSIGTYIFTELSHVLINRTPLANLVSQAMLHIVKQLKAHHVPRPLILNFAAKMKNIPEDSQAFIVHIIAEAHRKGVISAVEIRGAIPALLKVSHSHDILPQLELLSTEIIDIDKRYSSIIVEAFLAGIELDRTVGPPQETINIVSYIAKQQPHVMLPPSTDLLVTLVDAFASTSTINFVCDTLRIMAKTLESAAFIGRHGIELRLSEIVCVAIEGQLVLTAAQCLLDLGSYDPCFVDEGNPDELFNRMTEVLEHCTFELSIIIIGILEILFECKQLKPIKTHNVEILQRYLFEKLHPDENRILPFARFSIKLLISDKLPMITSPEHNVILLEGCVKARQYSERDIEIESIVRCTERIIDACLNTPNIDLSKLIESTVAKVFAELNRTRMPWKNKDWILLLISKCVQIIRTIKAPMKLLNSCLSLAWRFLQNCIEPAEGRAYIASLVCYLDSREDPLHVTHDIERISDECLTPAEVYYILLLAKMDKTSKSNNAKKSLQQLKEILNGHSDSWGAACVSKVNIIKRLLVERPDWAEVVVNALEAEHKLLVEMLDADCAHLILPYLVEVMSRCPAGEVGQLIATANDLLFVAARMDRPPDKLPLICVTLAKIYQDYPLLTIASLLIRLIKLESNADISRQTIERLSDKTTFIDKLIEASTCCTIRLELLYILSPVIEARRACLSWVELKELWHISAQREQQEASNIISLIVFETLKNDSVFLVQPQPTIGEFREAWMRLLESTSEWLFRSALNFLHPSAPNWMWEQAMFELLANLQEDPKTTSMPKVFTALLLSKCVSHQSFTTMKWGILAAPWLAAARNELPEHLWNDCANGLREINENTNVNT</sequence>
<keyword evidence="2" id="KW-1185">Reference proteome</keyword>
<dbReference type="KEGG" id="vde:111254573"/>